<evidence type="ECO:0000256" key="2">
    <source>
        <dbReference type="ARBA" id="ARBA00022679"/>
    </source>
</evidence>
<name>A0AAU0MH86_9MICO</name>
<dbReference type="KEGG" id="mliy:RYJ27_12715"/>
<proteinExistence type="predicted"/>
<dbReference type="GO" id="GO:1901137">
    <property type="term" value="P:carbohydrate derivative biosynthetic process"/>
    <property type="evidence" value="ECO:0007669"/>
    <property type="project" value="UniProtKB-ARBA"/>
</dbReference>
<accession>A0AAU0MH86</accession>
<evidence type="ECO:0000259" key="3">
    <source>
        <dbReference type="Pfam" id="PF13439"/>
    </source>
</evidence>
<evidence type="ECO:0000313" key="5">
    <source>
        <dbReference type="Proteomes" id="UP001329313"/>
    </source>
</evidence>
<dbReference type="Proteomes" id="UP001329313">
    <property type="component" value="Chromosome"/>
</dbReference>
<dbReference type="SUPFAM" id="SSF53756">
    <property type="entry name" value="UDP-Glycosyltransferase/glycogen phosphorylase"/>
    <property type="match status" value="1"/>
</dbReference>
<gene>
    <name evidence="4" type="ORF">RYJ27_12715</name>
</gene>
<dbReference type="Gene3D" id="3.40.50.2000">
    <property type="entry name" value="Glycogen Phosphorylase B"/>
    <property type="match status" value="2"/>
</dbReference>
<dbReference type="Pfam" id="PF13439">
    <property type="entry name" value="Glyco_transf_4"/>
    <property type="match status" value="1"/>
</dbReference>
<dbReference type="RefSeq" id="WP_330170663.1">
    <property type="nucleotide sequence ID" value="NZ_CP137080.1"/>
</dbReference>
<keyword evidence="1 4" id="KW-0328">Glycosyltransferase</keyword>
<dbReference type="PANTHER" id="PTHR45947:SF13">
    <property type="entry name" value="TRANSFERASE"/>
    <property type="match status" value="1"/>
</dbReference>
<dbReference type="AlphaFoldDB" id="A0AAU0MH86"/>
<dbReference type="EC" id="2.4.-.-" evidence="4"/>
<dbReference type="PANTHER" id="PTHR45947">
    <property type="entry name" value="SULFOQUINOVOSYL TRANSFERASE SQD2"/>
    <property type="match status" value="1"/>
</dbReference>
<dbReference type="CDD" id="cd03801">
    <property type="entry name" value="GT4_PimA-like"/>
    <property type="match status" value="1"/>
</dbReference>
<feature type="domain" description="Glycosyltransferase subfamily 4-like N-terminal" evidence="3">
    <location>
        <begin position="31"/>
        <end position="229"/>
    </location>
</feature>
<dbReference type="EMBL" id="CP137080">
    <property type="protein sequence ID" value="WOQ69540.1"/>
    <property type="molecule type" value="Genomic_DNA"/>
</dbReference>
<dbReference type="GO" id="GO:0016757">
    <property type="term" value="F:glycosyltransferase activity"/>
    <property type="evidence" value="ECO:0007669"/>
    <property type="project" value="UniProtKB-KW"/>
</dbReference>
<dbReference type="InterPro" id="IPR028098">
    <property type="entry name" value="Glyco_trans_4-like_N"/>
</dbReference>
<dbReference type="Pfam" id="PF13692">
    <property type="entry name" value="Glyco_trans_1_4"/>
    <property type="match status" value="1"/>
</dbReference>
<keyword evidence="5" id="KW-1185">Reference proteome</keyword>
<protein>
    <submittedName>
        <fullName evidence="4">Glycosyltransferase family 4 protein</fullName>
        <ecNumber evidence="4">2.4.-.-</ecNumber>
    </submittedName>
</protein>
<dbReference type="InterPro" id="IPR050194">
    <property type="entry name" value="Glycosyltransferase_grp1"/>
</dbReference>
<sequence length="420" mass="44614">MTTDAADRGRSGDGTPRRVALVCDYSLDYLGGAQSAFLDEATLLRRAGHNVLLIAPEPADAEASWLREWRGIGGADALVPARVTLPGVDLPVIRNTAGLRSRLAQHLADHGVEVVHVHSEFGLSAAAISAARRRGLRTVQTVHTFFWQAPVPRGAGRVAAAAVRIFARWLRGFPSSRAALAGAPLDSALRGLTLATGQRVDAVVSPSAHQAVRLREAGLADVRVVPNAVALPDAAAEPLTSVDAPLRIVWVGRLVPEKRLMEFVAAIAEASRRLPGGSLSVDVVGEGPLRAEGERAAEGLPVRFHGRLDRGRVQELMRQSHVVALSSYGFDNQPVTIVEALHARRGVFYVDPALTEGVDVAGLRAAGPEPEAMAEMLIALVQDPARVVLASQRAADGAREFDPEVHVARLLGVYAGRRGL</sequence>
<evidence type="ECO:0000313" key="4">
    <source>
        <dbReference type="EMBL" id="WOQ69540.1"/>
    </source>
</evidence>
<reference evidence="4 5" key="1">
    <citation type="submission" date="2023-10" db="EMBL/GenBank/DDBJ databases">
        <title>Y20.</title>
        <authorList>
            <person name="Zhang G."/>
            <person name="Ding Y."/>
        </authorList>
    </citation>
    <scope>NUCLEOTIDE SEQUENCE [LARGE SCALE GENOMIC DNA]</scope>
    <source>
        <strain evidence="4 5">Y20</strain>
    </source>
</reference>
<evidence type="ECO:0000256" key="1">
    <source>
        <dbReference type="ARBA" id="ARBA00022676"/>
    </source>
</evidence>
<organism evidence="4 5">
    <name type="scientific">Microbacterium limosum</name>
    <dbReference type="NCBI Taxonomy" id="3079935"/>
    <lineage>
        <taxon>Bacteria</taxon>
        <taxon>Bacillati</taxon>
        <taxon>Actinomycetota</taxon>
        <taxon>Actinomycetes</taxon>
        <taxon>Micrococcales</taxon>
        <taxon>Microbacteriaceae</taxon>
        <taxon>Microbacterium</taxon>
    </lineage>
</organism>
<keyword evidence="2 4" id="KW-0808">Transferase</keyword>